<name>A0A6C0AM68_9ZZZZ</name>
<organism evidence="1">
    <name type="scientific">viral metagenome</name>
    <dbReference type="NCBI Taxonomy" id="1070528"/>
    <lineage>
        <taxon>unclassified sequences</taxon>
        <taxon>metagenomes</taxon>
        <taxon>organismal metagenomes</taxon>
    </lineage>
</organism>
<evidence type="ECO:0008006" key="2">
    <source>
        <dbReference type="Google" id="ProtNLM"/>
    </source>
</evidence>
<accession>A0A6C0AM68</accession>
<sequence length="1467" mass="156068">MTKPVVNNKIIYQNINGLVSRHDSLLDQSVKAGSSPTFGNLTLNGDGLIKGNLYVEGNTTILNTNVIEFEDNILLLNRLESGSGVTLNQSGLEIERGTLENYRIIYNESDSTFKIGLISNLQAAATRQDTPLYNGVMTWNNTERRLDSSNDISIDLSLSSTQNATSLTQASLILSGGLSVQKDIRTPGQLYLVGSNHSTSSVLYTDQTSNSLNITSPNDIYLTPTSKILIPNDKSVQIGDNLIVSQSVSNDLNFTNYGHVNFTLNAGKRINIPNQIPITFSTSTEKVFADGSNNMVVASSQNVNLEPGINKKVYIPQDIGLIFSNNNQQISANLSNDLTIRSGNKIFLTPSLLENVCIPTDNGIKFGNSGYQRISSDSTNLLTINSDSNINLTTISNKSVVITNTTRSTSITSGALVINGGVGIAKNVIIGESLTCASIYVSGNINVAGTLTVVNITTTNLVDTNLTAGIARITTHLSAIGDSNTIGNIFTNSGNVGIGVTNPNFSLEVDGTAAFSTSISSANIIGQNSTITNTMVTNFSAGQVNTDILNTRVLTIYSTEDAVSITNGGSFTIYGGASIAKKVLIGGITEILDTTPSDSYTTGSLLLHGGLSIQSSQNSVNSSNGGSLSVKGGAAIGSDLYVGGFITCSESTSSRYLTITASDNSINSSTGSIVTFGGITIKCSSNATNISNGGSFLTLGGASIGSDLHVGGSLNVQNTIIDNITNTHGSNYMWNYFGIINDITTISFCEIDFCNGVIQNSTGSLNYGLKLIVTINGTNCSVSHNYYGNVESSSIDKISCYVYNDSSDKFHLFLKSPANTTTNINVRGKLGTTFNIIDEGYNTTPNGDVSNYNISWTEIYSTNRESNIKYTFGNVDIQGQDLTITDYFPIIGKNNINTTSTRDLGLAFQLYQKSNDTGLGEIVSGDYILLDTLPNQSSASSTQIKFSSSADSNNDYYNGWWIKVGSGADANQVRQIISYNGLQRIAEIDLAWTSQNPSESDTVYLYNKQFVSFYFDNTNKTFKLVNNTRDSTTKNITYYNYANLAIGHLSLNDTTPSLNSTTGSITSVGGISILNSTDAQSVTNGGSITTLGGASIGKKLYVSDNIILSDTYITPDSSLHIKHDTSTVILENDNNLYSYIDFIEHGTSQRFGIFSDSNNSQFSLTCSTSGNTPDDSNKALTINSSGFIGINTTSNINTALTVKTNNLISTDTNSGYIGLIAGNTSSMDPLISSNLVLYGNDANGSNGNINIASGTSGSIQFYTNLDTKRLEINANGIVDILTTTPSNSSTQGTLIVAGGVGISNSVNASSYTSGGALTVAGGASIEKDCFLGGDIYINGKINSSGSSTSPTINFSNNVNCTLTSYSNNRLITISQESMLSFGVWITPNSASQNCQIEFSLPNRSTIFDKRIDLVASAIGYTDDDDLVSLFNVLCVGVKNETRGLLKFQSVSTAVHYFSIICRYTIDV</sequence>
<evidence type="ECO:0000313" key="1">
    <source>
        <dbReference type="EMBL" id="QHS80583.1"/>
    </source>
</evidence>
<proteinExistence type="predicted"/>
<dbReference type="EMBL" id="MN740715">
    <property type="protein sequence ID" value="QHS80639.1"/>
    <property type="molecule type" value="Genomic_DNA"/>
</dbReference>
<dbReference type="EMBL" id="MN740714">
    <property type="protein sequence ID" value="QHS80583.1"/>
    <property type="molecule type" value="Genomic_DNA"/>
</dbReference>
<protein>
    <recommendedName>
        <fullName evidence="2">Peptidase S74 domain-containing protein</fullName>
    </recommendedName>
</protein>
<reference evidence="1" key="1">
    <citation type="journal article" date="2020" name="Nature">
        <title>Giant virus diversity and host interactions through global metagenomics.</title>
        <authorList>
            <person name="Schulz F."/>
            <person name="Roux S."/>
            <person name="Paez-Espino D."/>
            <person name="Jungbluth S."/>
            <person name="Walsh D.A."/>
            <person name="Denef V.J."/>
            <person name="McMahon K.D."/>
            <person name="Konstantinidis K.T."/>
            <person name="Eloe-Fadrosh E.A."/>
            <person name="Kyrpides N.C."/>
            <person name="Woyke T."/>
        </authorList>
    </citation>
    <scope>NUCLEOTIDE SEQUENCE</scope>
    <source>
        <strain evidence="1">GVMAG-S-1091796-13</strain>
    </source>
</reference>